<accession>A0ABM8YFE8</accession>
<dbReference type="Proteomes" id="UP000789423">
    <property type="component" value="Unassembled WGS sequence"/>
</dbReference>
<keyword evidence="2" id="KW-1185">Reference proteome</keyword>
<evidence type="ECO:0000313" key="2">
    <source>
        <dbReference type="Proteomes" id="UP000789423"/>
    </source>
</evidence>
<organism evidence="1 2">
    <name type="scientific">Bacillus rhizoplanae</name>
    <dbReference type="NCBI Taxonomy" id="2880966"/>
    <lineage>
        <taxon>Bacteria</taxon>
        <taxon>Bacillati</taxon>
        <taxon>Bacillota</taxon>
        <taxon>Bacilli</taxon>
        <taxon>Bacillales</taxon>
        <taxon>Bacillaceae</taxon>
        <taxon>Bacillus</taxon>
    </lineage>
</organism>
<evidence type="ECO:0008006" key="3">
    <source>
        <dbReference type="Google" id="ProtNLM"/>
    </source>
</evidence>
<evidence type="ECO:0000313" key="1">
    <source>
        <dbReference type="EMBL" id="CAG9614476.1"/>
    </source>
</evidence>
<dbReference type="EMBL" id="CAKJTI010000029">
    <property type="protein sequence ID" value="CAG9614476.1"/>
    <property type="molecule type" value="Genomic_DNA"/>
</dbReference>
<gene>
    <name evidence="1" type="ORF">BACCIP111899_03709</name>
</gene>
<comment type="caution">
    <text evidence="1">The sequence shown here is derived from an EMBL/GenBank/DDBJ whole genome shotgun (WGS) entry which is preliminary data.</text>
</comment>
<sequence>MVYINKHTKCVCEQLEDLQPGTEVDIFLNGNVIEDVTFVNFNPENFCATFVDTEGEEAGGVILIDCRDIQALRIEAH</sequence>
<protein>
    <recommendedName>
        <fullName evidence="3">Penicillin-binding protein</fullName>
    </recommendedName>
</protein>
<reference evidence="1 2" key="1">
    <citation type="submission" date="2021-10" db="EMBL/GenBank/DDBJ databases">
        <authorList>
            <person name="Criscuolo A."/>
        </authorList>
    </citation>
    <scope>NUCLEOTIDE SEQUENCE [LARGE SCALE GENOMIC DNA]</scope>
    <source>
        <strain evidence="2">CIP 111899</strain>
    </source>
</reference>
<name>A0ABM8YFE8_9BACI</name>
<proteinExistence type="predicted"/>